<comment type="catalytic activity">
    <reaction evidence="12">
        <text>adenosine(2503) in 23S rRNA + 2 reduced [2Fe-2S]-[ferredoxin] + 2 S-adenosyl-L-methionine = 2-methyladenosine(2503) in 23S rRNA + 5'-deoxyadenosine + L-methionine + 2 oxidized [2Fe-2S]-[ferredoxin] + S-adenosyl-L-homocysteine</text>
        <dbReference type="Rhea" id="RHEA:42916"/>
        <dbReference type="Rhea" id="RHEA-COMP:10000"/>
        <dbReference type="Rhea" id="RHEA-COMP:10001"/>
        <dbReference type="Rhea" id="RHEA-COMP:10152"/>
        <dbReference type="Rhea" id="RHEA-COMP:10282"/>
        <dbReference type="ChEBI" id="CHEBI:17319"/>
        <dbReference type="ChEBI" id="CHEBI:33737"/>
        <dbReference type="ChEBI" id="CHEBI:33738"/>
        <dbReference type="ChEBI" id="CHEBI:57844"/>
        <dbReference type="ChEBI" id="CHEBI:57856"/>
        <dbReference type="ChEBI" id="CHEBI:59789"/>
        <dbReference type="ChEBI" id="CHEBI:74411"/>
        <dbReference type="ChEBI" id="CHEBI:74497"/>
        <dbReference type="EC" id="2.1.1.192"/>
    </reaction>
</comment>
<dbReference type="GO" id="GO:0070040">
    <property type="term" value="F:rRNA (adenine(2503)-C2-)-methyltransferase activity"/>
    <property type="evidence" value="ECO:0007669"/>
    <property type="project" value="UniProtKB-UniRule"/>
</dbReference>
<keyword evidence="8 12" id="KW-0819">tRNA processing</keyword>
<dbReference type="RefSeq" id="WP_021170562.1">
    <property type="nucleotide sequence ID" value="NZ_CTRP01000014.1"/>
</dbReference>
<organism evidence="14 15">
    <name type="scientific">Sporomusa ovata</name>
    <dbReference type="NCBI Taxonomy" id="2378"/>
    <lineage>
        <taxon>Bacteria</taxon>
        <taxon>Bacillati</taxon>
        <taxon>Bacillota</taxon>
        <taxon>Negativicutes</taxon>
        <taxon>Selenomonadales</taxon>
        <taxon>Sporomusaceae</taxon>
        <taxon>Sporomusa</taxon>
    </lineage>
</organism>
<keyword evidence="4 12" id="KW-0698">rRNA processing</keyword>
<keyword evidence="7 12" id="KW-0949">S-adenosyl-L-methionine</keyword>
<name>A0A0U1L4G2_9FIRM</name>
<evidence type="ECO:0000256" key="9">
    <source>
        <dbReference type="ARBA" id="ARBA00022723"/>
    </source>
</evidence>
<comment type="subcellular location">
    <subcellularLocation>
        <location evidence="1 12">Cytoplasm</location>
    </subcellularLocation>
</comment>
<feature type="active site" description="Proton acceptor" evidence="12">
    <location>
        <position position="96"/>
    </location>
</feature>
<feature type="binding site" evidence="12">
    <location>
        <position position="116"/>
    </location>
    <ligand>
        <name>[4Fe-4S] cluster</name>
        <dbReference type="ChEBI" id="CHEBI:49883"/>
        <note>4Fe-4S-S-AdoMet</note>
    </ligand>
</feature>
<keyword evidence="11 12" id="KW-0411">Iron-sulfur</keyword>
<dbReference type="InterPro" id="IPR007197">
    <property type="entry name" value="rSAM"/>
</dbReference>
<evidence type="ECO:0000256" key="5">
    <source>
        <dbReference type="ARBA" id="ARBA00022603"/>
    </source>
</evidence>
<dbReference type="FunFam" id="3.20.20.70:FF:000014">
    <property type="entry name" value="Probable dual-specificity RNA methyltransferase RlmN"/>
    <property type="match status" value="1"/>
</dbReference>
<dbReference type="PIRSF" id="PIRSF006004">
    <property type="entry name" value="CHP00048"/>
    <property type="match status" value="1"/>
</dbReference>
<dbReference type="GO" id="GO:0030488">
    <property type="term" value="P:tRNA methylation"/>
    <property type="evidence" value="ECO:0007669"/>
    <property type="project" value="UniProtKB-UniRule"/>
</dbReference>
<gene>
    <name evidence="12" type="primary">rlmN</name>
    <name evidence="14" type="ORF">SpAn4DRAFT_1038</name>
</gene>
<dbReference type="InterPro" id="IPR048641">
    <property type="entry name" value="RlmN_N"/>
</dbReference>
<evidence type="ECO:0000256" key="2">
    <source>
        <dbReference type="ARBA" id="ARBA00022485"/>
    </source>
</evidence>
<evidence type="ECO:0000256" key="10">
    <source>
        <dbReference type="ARBA" id="ARBA00023004"/>
    </source>
</evidence>
<dbReference type="Gene3D" id="3.20.20.70">
    <property type="entry name" value="Aldolase class I"/>
    <property type="match status" value="1"/>
</dbReference>
<dbReference type="NCBIfam" id="TIGR00048">
    <property type="entry name" value="rRNA_mod_RlmN"/>
    <property type="match status" value="1"/>
</dbReference>
<feature type="binding site" evidence="12">
    <location>
        <position position="297"/>
    </location>
    <ligand>
        <name>S-adenosyl-L-methionine</name>
        <dbReference type="ChEBI" id="CHEBI:59789"/>
    </ligand>
</feature>
<dbReference type="GO" id="GO:0051539">
    <property type="term" value="F:4 iron, 4 sulfur cluster binding"/>
    <property type="evidence" value="ECO:0007669"/>
    <property type="project" value="UniProtKB-UniRule"/>
</dbReference>
<dbReference type="Pfam" id="PF04055">
    <property type="entry name" value="Radical_SAM"/>
    <property type="match status" value="1"/>
</dbReference>
<protein>
    <recommendedName>
        <fullName evidence="12">Probable dual-specificity RNA methyltransferase RlmN</fullName>
        <ecNumber evidence="12">2.1.1.192</ecNumber>
    </recommendedName>
    <alternativeName>
        <fullName evidence="12">23S rRNA (adenine(2503)-C(2))-methyltransferase</fullName>
    </alternativeName>
    <alternativeName>
        <fullName evidence="12">23S rRNA m2A2503 methyltransferase</fullName>
    </alternativeName>
    <alternativeName>
        <fullName evidence="12">Ribosomal RNA large subunit methyltransferase N</fullName>
    </alternativeName>
    <alternativeName>
        <fullName evidence="12">tRNA (adenine(37)-C(2))-methyltransferase</fullName>
    </alternativeName>
    <alternativeName>
        <fullName evidence="12">tRNA m2A37 methyltransferase</fullName>
    </alternativeName>
</protein>
<keyword evidence="6 12" id="KW-0808">Transferase</keyword>
<keyword evidence="12" id="KW-1015">Disulfide bond</keyword>
<sequence>MTTNVKTDLFGLFAHEIAKQIKPLGLQAYRGKQIAEWLYKHNVRQFEAMTNIAKEWRTSLDNSFTITQVNRKAAQHSADGRTSKFLLAFPDDMAVETVLMRHSYGNSVCVSTQVGCAMGCSFCASTLSGLVRNLTGGEILAQVLYITELLKQEEQKIDSIVIMGSGEPLANYDNVLRFIRLVHEDYCLNMSYRNITLSTSGLIAQIDKLAGEGLPVTLSISLHAPNNPLRTRLMPINARYPLEQVLAAGDRYAAATGRRVTYEYILIAGVNDGPAQARELITLLKGRLANVNLIPINAVPERGLLRPAAGDIIKFEKLLQNEHINVTVRREMGTDIAAACGQLRHKFVRMVTFD</sequence>
<comment type="caution">
    <text evidence="12">Lacks conserved residue(s) required for the propagation of feature annotation.</text>
</comment>
<feature type="binding site" evidence="12">
    <location>
        <position position="198"/>
    </location>
    <ligand>
        <name>S-adenosyl-L-methionine</name>
        <dbReference type="ChEBI" id="CHEBI:59789"/>
    </ligand>
</feature>
<feature type="binding site" evidence="12">
    <location>
        <position position="120"/>
    </location>
    <ligand>
        <name>[4Fe-4S] cluster</name>
        <dbReference type="ChEBI" id="CHEBI:49883"/>
        <note>4Fe-4S-S-AdoMet</note>
    </ligand>
</feature>
<feature type="binding site" evidence="12">
    <location>
        <begin position="221"/>
        <end position="223"/>
    </location>
    <ligand>
        <name>S-adenosyl-L-methionine</name>
        <dbReference type="ChEBI" id="CHEBI:59789"/>
    </ligand>
</feature>
<dbReference type="InterPro" id="IPR027492">
    <property type="entry name" value="RNA_MTrfase_RlmN"/>
</dbReference>
<dbReference type="EC" id="2.1.1.192" evidence="12"/>
<dbReference type="InterPro" id="IPR058240">
    <property type="entry name" value="rSAM_sf"/>
</dbReference>
<evidence type="ECO:0000256" key="4">
    <source>
        <dbReference type="ARBA" id="ARBA00022552"/>
    </source>
</evidence>
<dbReference type="PANTHER" id="PTHR30544">
    <property type="entry name" value="23S RRNA METHYLTRANSFERASE"/>
    <property type="match status" value="1"/>
</dbReference>
<dbReference type="Pfam" id="PF21016">
    <property type="entry name" value="RlmN_N"/>
    <property type="match status" value="1"/>
</dbReference>
<evidence type="ECO:0000256" key="1">
    <source>
        <dbReference type="ARBA" id="ARBA00004496"/>
    </source>
</evidence>
<dbReference type="GO" id="GO:0019843">
    <property type="term" value="F:rRNA binding"/>
    <property type="evidence" value="ECO:0007669"/>
    <property type="project" value="UniProtKB-UniRule"/>
</dbReference>
<dbReference type="Gene3D" id="1.10.150.530">
    <property type="match status" value="1"/>
</dbReference>
<dbReference type="PANTHER" id="PTHR30544:SF5">
    <property type="entry name" value="RADICAL SAM CORE DOMAIN-CONTAINING PROTEIN"/>
    <property type="match status" value="1"/>
</dbReference>
<keyword evidence="5 12" id="KW-0489">Methyltransferase</keyword>
<evidence type="ECO:0000256" key="11">
    <source>
        <dbReference type="ARBA" id="ARBA00023014"/>
    </source>
</evidence>
<dbReference type="SFLD" id="SFLDG01062">
    <property type="entry name" value="methyltransferase_(Class_A)"/>
    <property type="match status" value="1"/>
</dbReference>
<comment type="cofactor">
    <cofactor evidence="12">
        <name>[4Fe-4S] cluster</name>
        <dbReference type="ChEBI" id="CHEBI:49883"/>
    </cofactor>
    <text evidence="12">Binds 1 [4Fe-4S] cluster. The cluster is coordinated with 3 cysteines and an exchangeable S-adenosyl-L-methionine.</text>
</comment>
<dbReference type="PROSITE" id="PS51918">
    <property type="entry name" value="RADICAL_SAM"/>
    <property type="match status" value="1"/>
</dbReference>
<dbReference type="GO" id="GO:0005737">
    <property type="term" value="C:cytoplasm"/>
    <property type="evidence" value="ECO:0007669"/>
    <property type="project" value="UniProtKB-SubCell"/>
</dbReference>
<evidence type="ECO:0000259" key="13">
    <source>
        <dbReference type="PROSITE" id="PS51918"/>
    </source>
</evidence>
<dbReference type="Proteomes" id="UP000049855">
    <property type="component" value="Unassembled WGS sequence"/>
</dbReference>
<keyword evidence="2 12" id="KW-0004">4Fe-4S</keyword>
<dbReference type="InterPro" id="IPR040072">
    <property type="entry name" value="Methyltransferase_A"/>
</dbReference>
<dbReference type="GO" id="GO:0002935">
    <property type="term" value="F:tRNA (adenine(37)-C2)-methyltransferase activity"/>
    <property type="evidence" value="ECO:0007669"/>
    <property type="project" value="UniProtKB-UniRule"/>
</dbReference>
<comment type="miscellaneous">
    <text evidence="12">Reaction proceeds by a ping-pong mechanism involving intermediate methylation of a conserved cysteine residue.</text>
</comment>
<keyword evidence="15" id="KW-1185">Reference proteome</keyword>
<evidence type="ECO:0000256" key="12">
    <source>
        <dbReference type="HAMAP-Rule" id="MF_01849"/>
    </source>
</evidence>
<comment type="similarity">
    <text evidence="12">Belongs to the radical SAM superfamily. RlmN family.</text>
</comment>
<feature type="binding site" evidence="12">
    <location>
        <position position="123"/>
    </location>
    <ligand>
        <name>[4Fe-4S] cluster</name>
        <dbReference type="ChEBI" id="CHEBI:49883"/>
        <note>4Fe-4S-S-AdoMet</note>
    </ligand>
</feature>
<reference evidence="15" key="1">
    <citation type="submission" date="2015-03" db="EMBL/GenBank/DDBJ databases">
        <authorList>
            <person name="Nijsse Bart"/>
        </authorList>
    </citation>
    <scope>NUCLEOTIDE SEQUENCE [LARGE SCALE GENOMIC DNA]</scope>
</reference>
<comment type="catalytic activity">
    <reaction evidence="12">
        <text>adenosine(37) in tRNA + 2 reduced [2Fe-2S]-[ferredoxin] + 2 S-adenosyl-L-methionine = 2-methyladenosine(37) in tRNA + 5'-deoxyadenosine + L-methionine + 2 oxidized [2Fe-2S]-[ferredoxin] + S-adenosyl-L-homocysteine</text>
        <dbReference type="Rhea" id="RHEA:43332"/>
        <dbReference type="Rhea" id="RHEA-COMP:10000"/>
        <dbReference type="Rhea" id="RHEA-COMP:10001"/>
        <dbReference type="Rhea" id="RHEA-COMP:10162"/>
        <dbReference type="Rhea" id="RHEA-COMP:10485"/>
        <dbReference type="ChEBI" id="CHEBI:17319"/>
        <dbReference type="ChEBI" id="CHEBI:33737"/>
        <dbReference type="ChEBI" id="CHEBI:33738"/>
        <dbReference type="ChEBI" id="CHEBI:57844"/>
        <dbReference type="ChEBI" id="CHEBI:57856"/>
        <dbReference type="ChEBI" id="CHEBI:59789"/>
        <dbReference type="ChEBI" id="CHEBI:74411"/>
        <dbReference type="ChEBI" id="CHEBI:74497"/>
        <dbReference type="EC" id="2.1.1.192"/>
    </reaction>
</comment>
<feature type="domain" description="Radical SAM core" evidence="13">
    <location>
        <begin position="102"/>
        <end position="335"/>
    </location>
</feature>
<feature type="binding site" evidence="12">
    <location>
        <begin position="166"/>
        <end position="167"/>
    </location>
    <ligand>
        <name>S-adenosyl-L-methionine</name>
        <dbReference type="ChEBI" id="CHEBI:59789"/>
    </ligand>
</feature>
<comment type="function">
    <text evidence="12">Specifically methylates position 2 of adenine 2503 in 23S rRNA and position 2 of adenine 37 in tRNAs.</text>
</comment>
<dbReference type="InterPro" id="IPR013785">
    <property type="entry name" value="Aldolase_TIM"/>
</dbReference>
<dbReference type="SUPFAM" id="SSF102114">
    <property type="entry name" value="Radical SAM enzymes"/>
    <property type="match status" value="1"/>
</dbReference>
<dbReference type="SFLD" id="SFLDF00275">
    <property type="entry name" value="adenosine_C2_methyltransferase"/>
    <property type="match status" value="1"/>
</dbReference>
<dbReference type="SFLD" id="SFLDS00029">
    <property type="entry name" value="Radical_SAM"/>
    <property type="match status" value="1"/>
</dbReference>
<accession>A0A0U1L4G2</accession>
<evidence type="ECO:0000256" key="8">
    <source>
        <dbReference type="ARBA" id="ARBA00022694"/>
    </source>
</evidence>
<evidence type="ECO:0000313" key="14">
    <source>
        <dbReference type="EMBL" id="CQR74576.1"/>
    </source>
</evidence>
<evidence type="ECO:0000313" key="15">
    <source>
        <dbReference type="Proteomes" id="UP000049855"/>
    </source>
</evidence>
<proteinExistence type="inferred from homology"/>
<dbReference type="GO" id="GO:0046872">
    <property type="term" value="F:metal ion binding"/>
    <property type="evidence" value="ECO:0007669"/>
    <property type="project" value="UniProtKB-KW"/>
</dbReference>
<feature type="active site" description="S-methylcysteine intermediate" evidence="12">
    <location>
        <position position="340"/>
    </location>
</feature>
<keyword evidence="10 12" id="KW-0408">Iron</keyword>
<dbReference type="HAMAP" id="MF_01849">
    <property type="entry name" value="RNA_methyltr_RlmN"/>
    <property type="match status" value="1"/>
</dbReference>
<keyword evidence="9 12" id="KW-0479">Metal-binding</keyword>
<evidence type="ECO:0000256" key="3">
    <source>
        <dbReference type="ARBA" id="ARBA00022490"/>
    </source>
</evidence>
<dbReference type="GO" id="GO:0000049">
    <property type="term" value="F:tRNA binding"/>
    <property type="evidence" value="ECO:0007669"/>
    <property type="project" value="UniProtKB-UniRule"/>
</dbReference>
<dbReference type="EMBL" id="CTRP01000014">
    <property type="protein sequence ID" value="CQR74576.1"/>
    <property type="molecule type" value="Genomic_DNA"/>
</dbReference>
<evidence type="ECO:0000256" key="6">
    <source>
        <dbReference type="ARBA" id="ARBA00022679"/>
    </source>
</evidence>
<dbReference type="InterPro" id="IPR004383">
    <property type="entry name" value="rRNA_lsu_MTrfase_RlmN/Cfr"/>
</dbReference>
<dbReference type="GO" id="GO:0070475">
    <property type="term" value="P:rRNA base methylation"/>
    <property type="evidence" value="ECO:0007669"/>
    <property type="project" value="UniProtKB-UniRule"/>
</dbReference>
<evidence type="ECO:0000256" key="7">
    <source>
        <dbReference type="ARBA" id="ARBA00022691"/>
    </source>
</evidence>
<dbReference type="AlphaFoldDB" id="A0A0U1L4G2"/>
<dbReference type="CDD" id="cd01335">
    <property type="entry name" value="Radical_SAM"/>
    <property type="match status" value="1"/>
</dbReference>
<keyword evidence="3 12" id="KW-0963">Cytoplasm</keyword>